<evidence type="ECO:0000313" key="1">
    <source>
        <dbReference type="EMBL" id="MPD02608.1"/>
    </source>
</evidence>
<dbReference type="AlphaFoldDB" id="A0A5B7KBI4"/>
<accession>A0A5B7KBI4</accession>
<evidence type="ECO:0000313" key="2">
    <source>
        <dbReference type="Proteomes" id="UP000324222"/>
    </source>
</evidence>
<protein>
    <submittedName>
        <fullName evidence="1">Uncharacterized protein</fullName>
    </submittedName>
</protein>
<dbReference type="EMBL" id="VSRR010132253">
    <property type="protein sequence ID" value="MPD02608.1"/>
    <property type="molecule type" value="Genomic_DNA"/>
</dbReference>
<gene>
    <name evidence="1" type="ORF">E2C01_098202</name>
</gene>
<keyword evidence="2" id="KW-1185">Reference proteome</keyword>
<sequence>MRWGFRLGALLIPPRKRFQNRFRWLINTSLDSRNRQCAWYSGSRALAVPSLAFAKYLPAALYRFHSEPVLEPVPTVLPAQRTGSLII</sequence>
<organism evidence="1 2">
    <name type="scientific">Portunus trituberculatus</name>
    <name type="common">Swimming crab</name>
    <name type="synonym">Neptunus trituberculatus</name>
    <dbReference type="NCBI Taxonomy" id="210409"/>
    <lineage>
        <taxon>Eukaryota</taxon>
        <taxon>Metazoa</taxon>
        <taxon>Ecdysozoa</taxon>
        <taxon>Arthropoda</taxon>
        <taxon>Crustacea</taxon>
        <taxon>Multicrustacea</taxon>
        <taxon>Malacostraca</taxon>
        <taxon>Eumalacostraca</taxon>
        <taxon>Eucarida</taxon>
        <taxon>Decapoda</taxon>
        <taxon>Pleocyemata</taxon>
        <taxon>Brachyura</taxon>
        <taxon>Eubrachyura</taxon>
        <taxon>Portunoidea</taxon>
        <taxon>Portunidae</taxon>
        <taxon>Portuninae</taxon>
        <taxon>Portunus</taxon>
    </lineage>
</organism>
<comment type="caution">
    <text evidence="1">The sequence shown here is derived from an EMBL/GenBank/DDBJ whole genome shotgun (WGS) entry which is preliminary data.</text>
</comment>
<proteinExistence type="predicted"/>
<dbReference type="Proteomes" id="UP000324222">
    <property type="component" value="Unassembled WGS sequence"/>
</dbReference>
<name>A0A5B7KBI4_PORTR</name>
<reference evidence="1 2" key="1">
    <citation type="submission" date="2019-05" db="EMBL/GenBank/DDBJ databases">
        <title>Another draft genome of Portunus trituberculatus and its Hox gene families provides insights of decapod evolution.</title>
        <authorList>
            <person name="Jeong J.-H."/>
            <person name="Song I."/>
            <person name="Kim S."/>
            <person name="Choi T."/>
            <person name="Kim D."/>
            <person name="Ryu S."/>
            <person name="Kim W."/>
        </authorList>
    </citation>
    <scope>NUCLEOTIDE SEQUENCE [LARGE SCALE GENOMIC DNA]</scope>
    <source>
        <tissue evidence="1">Muscle</tissue>
    </source>
</reference>